<protein>
    <submittedName>
        <fullName evidence="2">Uncharacterized protein</fullName>
    </submittedName>
</protein>
<accession>A0A7Y6NQD3</accession>
<proteinExistence type="predicted"/>
<dbReference type="EMBL" id="JABWMJ010000008">
    <property type="protein sequence ID" value="NUZ07389.1"/>
    <property type="molecule type" value="Genomic_DNA"/>
</dbReference>
<dbReference type="RefSeq" id="WP_176070249.1">
    <property type="nucleotide sequence ID" value="NZ_JABWMJ010000008.1"/>
</dbReference>
<dbReference type="AlphaFoldDB" id="A0A7Y6NQD3"/>
<feature type="region of interest" description="Disordered" evidence="1">
    <location>
        <begin position="71"/>
        <end position="96"/>
    </location>
</feature>
<name>A0A7Y6NQD3_9BURK</name>
<sequence>MNFLERVMRVMTHLNIGAALGLAAWVAWSGWQVVTGQINPSIRVAQAVTLASLTHGGQAVPMQLVPVGAGGAQLAPCHEPQPASRESAMPLSGEDL</sequence>
<evidence type="ECO:0000256" key="1">
    <source>
        <dbReference type="SAM" id="MobiDB-lite"/>
    </source>
</evidence>
<evidence type="ECO:0000313" key="3">
    <source>
        <dbReference type="Proteomes" id="UP000529637"/>
    </source>
</evidence>
<dbReference type="Proteomes" id="UP000529637">
    <property type="component" value="Unassembled WGS sequence"/>
</dbReference>
<organism evidence="2 3">
    <name type="scientific">Piscinibacter koreensis</name>
    <dbReference type="NCBI Taxonomy" id="2742824"/>
    <lineage>
        <taxon>Bacteria</taxon>
        <taxon>Pseudomonadati</taxon>
        <taxon>Pseudomonadota</taxon>
        <taxon>Betaproteobacteria</taxon>
        <taxon>Burkholderiales</taxon>
        <taxon>Sphaerotilaceae</taxon>
        <taxon>Piscinibacter</taxon>
    </lineage>
</organism>
<evidence type="ECO:0000313" key="2">
    <source>
        <dbReference type="EMBL" id="NUZ07389.1"/>
    </source>
</evidence>
<gene>
    <name evidence="2" type="ORF">HQN59_16620</name>
</gene>
<comment type="caution">
    <text evidence="2">The sequence shown here is derived from an EMBL/GenBank/DDBJ whole genome shotgun (WGS) entry which is preliminary data.</text>
</comment>
<keyword evidence="3" id="KW-1185">Reference proteome</keyword>
<reference evidence="2 3" key="1">
    <citation type="submission" date="2020-06" db="EMBL/GenBank/DDBJ databases">
        <title>Schlegella sp. ID0723 isolated from air conditioner.</title>
        <authorList>
            <person name="Kim D.Y."/>
            <person name="Kim D.-U."/>
        </authorList>
    </citation>
    <scope>NUCLEOTIDE SEQUENCE [LARGE SCALE GENOMIC DNA]</scope>
    <source>
        <strain evidence="2 3">ID0723</strain>
    </source>
</reference>